<dbReference type="Gene3D" id="1.20.120.450">
    <property type="entry name" value="dinb family like domain"/>
    <property type="match status" value="1"/>
</dbReference>
<evidence type="ECO:0000313" key="1">
    <source>
        <dbReference type="EMBL" id="MBB4947923.1"/>
    </source>
</evidence>
<dbReference type="SUPFAM" id="SSF109854">
    <property type="entry name" value="DinB/YfiT-like putative metalloenzymes"/>
    <property type="match status" value="1"/>
</dbReference>
<name>A0A7W7WI77_9ACTN</name>
<organism evidence="1 2">
    <name type="scientific">Kitasatospora gansuensis</name>
    <dbReference type="NCBI Taxonomy" id="258050"/>
    <lineage>
        <taxon>Bacteria</taxon>
        <taxon>Bacillati</taxon>
        <taxon>Actinomycetota</taxon>
        <taxon>Actinomycetes</taxon>
        <taxon>Kitasatosporales</taxon>
        <taxon>Streptomycetaceae</taxon>
        <taxon>Kitasatospora</taxon>
    </lineage>
</organism>
<dbReference type="Pfam" id="PF04978">
    <property type="entry name" value="MST"/>
    <property type="match status" value="1"/>
</dbReference>
<keyword evidence="2" id="KW-1185">Reference proteome</keyword>
<dbReference type="Proteomes" id="UP000573327">
    <property type="component" value="Unassembled WGS sequence"/>
</dbReference>
<dbReference type="InterPro" id="IPR007061">
    <property type="entry name" value="MST-like"/>
</dbReference>
<dbReference type="RefSeq" id="WP_184916627.1">
    <property type="nucleotide sequence ID" value="NZ_JACHJR010000001.1"/>
</dbReference>
<dbReference type="EMBL" id="JACHJR010000001">
    <property type="protein sequence ID" value="MBB4947923.1"/>
    <property type="molecule type" value="Genomic_DNA"/>
</dbReference>
<sequence>MTEIPAHFAPPLAEDARESLPLTGTERELLTAYLDWHRETLALKCAGLSDAELSTRPVPPSGLSLHGLLRHLAGVERWWLRMQFAGEDLPLLHYSDDDPDQDFDRLDGSVAEALALWREECDHSRRIVAATADLDATGTHRATGKPVSLRRILIHMLAEYARHNGHADILRERLDGSTGY</sequence>
<dbReference type="AlphaFoldDB" id="A0A7W7WI77"/>
<reference evidence="1 2" key="1">
    <citation type="submission" date="2020-08" db="EMBL/GenBank/DDBJ databases">
        <title>Sequencing the genomes of 1000 actinobacteria strains.</title>
        <authorList>
            <person name="Klenk H.-P."/>
        </authorList>
    </citation>
    <scope>NUCLEOTIDE SEQUENCE [LARGE SCALE GENOMIC DNA]</scope>
    <source>
        <strain evidence="1 2">DSM 44786</strain>
    </source>
</reference>
<comment type="caution">
    <text evidence="1">The sequence shown here is derived from an EMBL/GenBank/DDBJ whole genome shotgun (WGS) entry which is preliminary data.</text>
</comment>
<gene>
    <name evidence="1" type="ORF">F4556_003458</name>
</gene>
<accession>A0A7W7WI77</accession>
<evidence type="ECO:0000313" key="2">
    <source>
        <dbReference type="Proteomes" id="UP000573327"/>
    </source>
</evidence>
<proteinExistence type="predicted"/>
<protein>
    <submittedName>
        <fullName evidence="1">Putative damage-inducible protein DinB</fullName>
    </submittedName>
</protein>
<dbReference type="InterPro" id="IPR034660">
    <property type="entry name" value="DinB/YfiT-like"/>
</dbReference>